<name>A0ABY5PC77_9ACTN</name>
<feature type="region of interest" description="Disordered" evidence="1">
    <location>
        <begin position="31"/>
        <end position="66"/>
    </location>
</feature>
<evidence type="ECO:0000256" key="1">
    <source>
        <dbReference type="SAM" id="MobiDB-lite"/>
    </source>
</evidence>
<feature type="signal peptide" evidence="2">
    <location>
        <begin position="1"/>
        <end position="24"/>
    </location>
</feature>
<feature type="chain" id="PRO_5046958394" evidence="2">
    <location>
        <begin position="25"/>
        <end position="111"/>
    </location>
</feature>
<evidence type="ECO:0000256" key="2">
    <source>
        <dbReference type="SAM" id="SignalP"/>
    </source>
</evidence>
<protein>
    <submittedName>
        <fullName evidence="3">Uncharacterized protein</fullName>
    </submittedName>
</protein>
<evidence type="ECO:0000313" key="4">
    <source>
        <dbReference type="Proteomes" id="UP001058860"/>
    </source>
</evidence>
<proteinExistence type="predicted"/>
<sequence>MPTCINLRAAAATLAALVALTATAVDASAAAKAGTAKGRPAGASTTSKIQAAPTNPSSKQQRQKCTQWTARLQAAAGFTLQIEGTASAAQPSAEVEAIADRAMDDGCMVIY</sequence>
<accession>A0ABY5PC77</accession>
<dbReference type="Proteomes" id="UP001058860">
    <property type="component" value="Chromosome"/>
</dbReference>
<dbReference type="EMBL" id="CP088295">
    <property type="protein sequence ID" value="UUY02181.1"/>
    <property type="molecule type" value="Genomic_DNA"/>
</dbReference>
<feature type="compositionally biased region" description="Low complexity" evidence="1">
    <location>
        <begin position="31"/>
        <end position="43"/>
    </location>
</feature>
<keyword evidence="2" id="KW-0732">Signal</keyword>
<reference evidence="4" key="1">
    <citation type="submission" date="2021-11" db="EMBL/GenBank/DDBJ databases">
        <title>Cultivation dependent microbiological survey of springs from the worlds oldest radium mine currently devoted to the extraction of radon-saturated water.</title>
        <authorList>
            <person name="Kapinusova G."/>
            <person name="Smrhova T."/>
            <person name="Strejcek M."/>
            <person name="Suman J."/>
            <person name="Jani K."/>
            <person name="Pajer P."/>
            <person name="Uhlik O."/>
        </authorList>
    </citation>
    <scope>NUCLEOTIDE SEQUENCE [LARGE SCALE GENOMIC DNA]</scope>
    <source>
        <strain evidence="4">J379</strain>
    </source>
</reference>
<dbReference type="RefSeq" id="WP_353862714.1">
    <property type="nucleotide sequence ID" value="NZ_CP088295.1"/>
</dbReference>
<organism evidence="3 4">
    <name type="scientific">Svornostia abyssi</name>
    <dbReference type="NCBI Taxonomy" id="2898438"/>
    <lineage>
        <taxon>Bacteria</taxon>
        <taxon>Bacillati</taxon>
        <taxon>Actinomycetota</taxon>
        <taxon>Thermoleophilia</taxon>
        <taxon>Solirubrobacterales</taxon>
        <taxon>Baekduiaceae</taxon>
        <taxon>Svornostia</taxon>
    </lineage>
</organism>
<evidence type="ECO:0000313" key="3">
    <source>
        <dbReference type="EMBL" id="UUY02181.1"/>
    </source>
</evidence>
<keyword evidence="4" id="KW-1185">Reference proteome</keyword>
<gene>
    <name evidence="3" type="ORF">LRS13_15840</name>
</gene>
<feature type="compositionally biased region" description="Polar residues" evidence="1">
    <location>
        <begin position="44"/>
        <end position="66"/>
    </location>
</feature>